<dbReference type="Gene3D" id="2.30.30.50">
    <property type="match status" value="1"/>
</dbReference>
<sequence>MVTVEHNPALFKEGDVVRVDEKFPIGHYRVPMYLRGKTVTIVKNLGRHINPELEAFGKNAGDETWYYQVRILQKLLWPDYTGEDCDSLEIEVFEPWLKSIKENEHE</sequence>
<dbReference type="Pfam" id="PF02211">
    <property type="entry name" value="NHase_beta_C"/>
    <property type="match status" value="1"/>
</dbReference>
<feature type="domain" description="Nitrile hydratase beta subunit" evidence="1">
    <location>
        <begin position="7"/>
        <end position="98"/>
    </location>
</feature>
<dbReference type="EMBL" id="JAGYVZ010000025">
    <property type="protein sequence ID" value="MBS7233439.1"/>
    <property type="molecule type" value="Genomic_DNA"/>
</dbReference>
<gene>
    <name evidence="2" type="ORF">KHA90_20710</name>
</gene>
<dbReference type="InterPro" id="IPR008990">
    <property type="entry name" value="Elect_transpt_acc-like_dom_sf"/>
</dbReference>
<evidence type="ECO:0000313" key="2">
    <source>
        <dbReference type="EMBL" id="MBS7233439.1"/>
    </source>
</evidence>
<dbReference type="Proteomes" id="UP000722625">
    <property type="component" value="Unassembled WGS sequence"/>
</dbReference>
<evidence type="ECO:0000313" key="3">
    <source>
        <dbReference type="Proteomes" id="UP000722625"/>
    </source>
</evidence>
<protein>
    <submittedName>
        <fullName evidence="2">Nitrile hydratase subunit beta</fullName>
        <ecNumber evidence="2">4.2.1.84</ecNumber>
    </submittedName>
</protein>
<dbReference type="EC" id="4.2.1.84" evidence="2"/>
<dbReference type="SUPFAM" id="SSF50090">
    <property type="entry name" value="Electron transport accessory proteins"/>
    <property type="match status" value="1"/>
</dbReference>
<dbReference type="RefSeq" id="WP_213305877.1">
    <property type="nucleotide sequence ID" value="NZ_JAGYVZ010000025.1"/>
</dbReference>
<keyword evidence="2" id="KW-0456">Lyase</keyword>
<organism evidence="2 3">
    <name type="scientific">Flavobacterium psychroterrae</name>
    <dbReference type="NCBI Taxonomy" id="2133767"/>
    <lineage>
        <taxon>Bacteria</taxon>
        <taxon>Pseudomonadati</taxon>
        <taxon>Bacteroidota</taxon>
        <taxon>Flavobacteriia</taxon>
        <taxon>Flavobacteriales</taxon>
        <taxon>Flavobacteriaceae</taxon>
        <taxon>Flavobacterium</taxon>
    </lineage>
</organism>
<name>A0ABS5PGM7_9FLAO</name>
<evidence type="ECO:0000259" key="1">
    <source>
        <dbReference type="Pfam" id="PF02211"/>
    </source>
</evidence>
<proteinExistence type="predicted"/>
<comment type="caution">
    <text evidence="2">The sequence shown here is derived from an EMBL/GenBank/DDBJ whole genome shotgun (WGS) entry which is preliminary data.</text>
</comment>
<keyword evidence="3" id="KW-1185">Reference proteome</keyword>
<dbReference type="GO" id="GO:0018822">
    <property type="term" value="F:nitrile hydratase activity"/>
    <property type="evidence" value="ECO:0007669"/>
    <property type="project" value="UniProtKB-EC"/>
</dbReference>
<accession>A0ABS5PGM7</accession>
<reference evidence="2 3" key="1">
    <citation type="journal article" date="2018" name="Int. J. Syst. Evol. Microbiol.">
        <title>Flavobacterium chryseum sp. nov. and Flavobacterium psychroterrae sp. nov., novel environmental bacteria isolated from Antarctica.</title>
        <authorList>
            <person name="Kralova S."/>
            <person name="Svec P."/>
            <person name="Busse H.J."/>
            <person name="Stankova E."/>
            <person name="Vaczi P."/>
            <person name="Sedlacek I."/>
        </authorList>
    </citation>
    <scope>NUCLEOTIDE SEQUENCE [LARGE SCALE GENOMIC DNA]</scope>
    <source>
        <strain evidence="2 3">CCM 8827</strain>
    </source>
</reference>
<dbReference type="InterPro" id="IPR024690">
    <property type="entry name" value="CN_hydtase_beta_dom_C"/>
</dbReference>